<dbReference type="Proteomes" id="UP001204851">
    <property type="component" value="Unassembled WGS sequence"/>
</dbReference>
<organism evidence="6 7">
    <name type="scientific">Ideonella oryzae</name>
    <dbReference type="NCBI Taxonomy" id="2937441"/>
    <lineage>
        <taxon>Bacteria</taxon>
        <taxon>Pseudomonadati</taxon>
        <taxon>Pseudomonadota</taxon>
        <taxon>Betaproteobacteria</taxon>
        <taxon>Burkholderiales</taxon>
        <taxon>Sphaerotilaceae</taxon>
        <taxon>Ideonella</taxon>
    </lineage>
</organism>
<evidence type="ECO:0000313" key="7">
    <source>
        <dbReference type="Proteomes" id="UP001204851"/>
    </source>
</evidence>
<accession>A0ABT1BQM6</accession>
<dbReference type="NCBIfam" id="TIGR03396">
    <property type="entry name" value="PC_PLC"/>
    <property type="match status" value="1"/>
</dbReference>
<comment type="similarity">
    <text evidence="1">Belongs to the bacterial phospholipase C family.</text>
</comment>
<dbReference type="PANTHER" id="PTHR31956:SF36">
    <property type="entry name" value="NON-HEMOLYTIC PHOSPHOLIPASE C"/>
    <property type="match status" value="1"/>
</dbReference>
<dbReference type="Pfam" id="PF05506">
    <property type="entry name" value="PLipase_C_C"/>
    <property type="match status" value="2"/>
</dbReference>
<dbReference type="PANTHER" id="PTHR31956">
    <property type="entry name" value="NON-SPECIFIC PHOSPHOLIPASE C4-RELATED"/>
    <property type="match status" value="1"/>
</dbReference>
<feature type="domain" description="Bacterial phospholipase C C-terminal" evidence="5">
    <location>
        <begin position="630"/>
        <end position="701"/>
    </location>
</feature>
<reference evidence="6 7" key="1">
    <citation type="submission" date="2022-06" db="EMBL/GenBank/DDBJ databases">
        <title>Ideonella sp. NS12-5 Genome sequencing and assembly.</title>
        <authorList>
            <person name="Jung Y."/>
        </authorList>
    </citation>
    <scope>NUCLEOTIDE SEQUENCE [LARGE SCALE GENOMIC DNA]</scope>
    <source>
        <strain evidence="6 7">NS12-5</strain>
    </source>
</reference>
<feature type="domain" description="Bacterial phospholipase C C-terminal" evidence="5">
    <location>
        <begin position="520"/>
        <end position="607"/>
    </location>
</feature>
<dbReference type="InterPro" id="IPR019546">
    <property type="entry name" value="TAT_signal_bac_arc"/>
</dbReference>
<evidence type="ECO:0000256" key="2">
    <source>
        <dbReference type="ARBA" id="ARBA00012018"/>
    </source>
</evidence>
<feature type="region of interest" description="Disordered" evidence="4">
    <location>
        <begin position="362"/>
        <end position="381"/>
    </location>
</feature>
<gene>
    <name evidence="6" type="ORF">M0L44_17740</name>
</gene>
<dbReference type="InterPro" id="IPR006311">
    <property type="entry name" value="TAT_signal"/>
</dbReference>
<name>A0ABT1BQM6_9BURK</name>
<dbReference type="Gene3D" id="3.40.720.10">
    <property type="entry name" value="Alkaline Phosphatase, subunit A"/>
    <property type="match status" value="2"/>
</dbReference>
<evidence type="ECO:0000256" key="4">
    <source>
        <dbReference type="SAM" id="MobiDB-lite"/>
    </source>
</evidence>
<evidence type="ECO:0000256" key="3">
    <source>
        <dbReference type="ARBA" id="ARBA00022801"/>
    </source>
</evidence>
<dbReference type="RefSeq" id="WP_252771192.1">
    <property type="nucleotide sequence ID" value="NZ_JAMXMC010000011.1"/>
</dbReference>
<dbReference type="Pfam" id="PF10518">
    <property type="entry name" value="TAT_signal"/>
    <property type="match status" value="1"/>
</dbReference>
<dbReference type="PROSITE" id="PS51318">
    <property type="entry name" value="TAT"/>
    <property type="match status" value="1"/>
</dbReference>
<dbReference type="NCBIfam" id="TIGR01409">
    <property type="entry name" value="TAT_signal_seq"/>
    <property type="match status" value="1"/>
</dbReference>
<evidence type="ECO:0000259" key="5">
    <source>
        <dbReference type="Pfam" id="PF05506"/>
    </source>
</evidence>
<dbReference type="InterPro" id="IPR017850">
    <property type="entry name" value="Alkaline_phosphatase_core_sf"/>
</dbReference>
<dbReference type="EC" id="3.1.4.3" evidence="2"/>
<dbReference type="Pfam" id="PF04185">
    <property type="entry name" value="Phosphoesterase"/>
    <property type="match status" value="1"/>
</dbReference>
<dbReference type="EMBL" id="JAMXMC010000011">
    <property type="protein sequence ID" value="MCO5978542.1"/>
    <property type="molecule type" value="Genomic_DNA"/>
</dbReference>
<dbReference type="InterPro" id="IPR017767">
    <property type="entry name" value="PC-PLC"/>
</dbReference>
<keyword evidence="7" id="KW-1185">Reference proteome</keyword>
<evidence type="ECO:0000313" key="6">
    <source>
        <dbReference type="EMBL" id="MCO5978542.1"/>
    </source>
</evidence>
<proteinExistence type="inferred from homology"/>
<evidence type="ECO:0000256" key="1">
    <source>
        <dbReference type="ARBA" id="ARBA00009717"/>
    </source>
</evidence>
<dbReference type="InterPro" id="IPR007312">
    <property type="entry name" value="Phosphoesterase"/>
</dbReference>
<dbReference type="InterPro" id="IPR008475">
    <property type="entry name" value="PLipase_C_C"/>
</dbReference>
<keyword evidence="3" id="KW-0378">Hydrolase</keyword>
<comment type="caution">
    <text evidence="6">The sequence shown here is derived from an EMBL/GenBank/DDBJ whole genome shotgun (WGS) entry which is preliminary data.</text>
</comment>
<protein>
    <recommendedName>
        <fullName evidence="2">phospholipase C</fullName>
        <ecNumber evidence="2">3.1.4.3</ecNumber>
    </recommendedName>
</protein>
<sequence length="717" mass="76997">MSTVDRRQFLQGAAAAAGTAALPPAIARALAIPAHNVAKSIQDVAHVVILMQENRSFDHYFGTLPGVRGFGDRFTIPLPDGQSVWQQSNGVRTVLPYHLDSSSGNAQRAGGTPHSWHDAQFAWDHGRMARWPLFKTNTSMGYYTQAELPFQFALANAFTVCDAYHCSLTGGTNPNRLFLWTGSNGASAAGVAAVVNEWDGMDAPTSGYTWTAYAERLQAAGVRWKIYQNMPDNFTDNPLAGFVKFRQANLDIGNSADGSPYLPYAGAMDSLNPLGKGIANTMPDGGFLQALRDDIAAGTLPQVSWVVAPATYSEHPGPSCPAQGAWYVEQTLNALTADPAVWSKTVLLVMFDENDGFFDHLPPPAAPSLNRDGSEAGASTCDVSAERFTHPAPAGTSGQPKPDGGVYGLGPRVPMLVLSPWSRGGWVNSQVFDHTSVIRFLESRFGVVETNISAWRRTVAGDLSSAFNFVNPNNEPLPSLPLLTKDAVDALRAQQEALPKVKVPGVDQQSLPVQPAGTRPSRALPYALAADATPDAAGHRLLLDFVNAGDVGAVFHVYDRLHLNRKPRRYTVGAGQRLQGSWDLRASAGQYDLWVLGPNGWHRAFVGSLARRASVPVVEVRVAPRPSSGKILQVTLQNLGSVAATVRITALAYRTDGPWLFSVPPGGSVSWNPGLAGSQGWYDLQFTVEQLDGWSRRAAGRLENGQHSVSDPMMGLG</sequence>